<dbReference type="Pfam" id="PF00005">
    <property type="entry name" value="ABC_tran"/>
    <property type="match status" value="2"/>
</dbReference>
<dbReference type="GO" id="GO:0016887">
    <property type="term" value="F:ATP hydrolysis activity"/>
    <property type="evidence" value="ECO:0007669"/>
    <property type="project" value="InterPro"/>
</dbReference>
<keyword evidence="4" id="KW-0175">Coiled coil</keyword>
<dbReference type="Pfam" id="PF12848">
    <property type="entry name" value="ABC_tran_Xtn"/>
    <property type="match status" value="1"/>
</dbReference>
<dbReference type="FunFam" id="3.40.50.300:FF:000549">
    <property type="entry name" value="ABC transporter ATP-binding protein arb1"/>
    <property type="match status" value="1"/>
</dbReference>
<organism evidence="7 8">
    <name type="scientific">Podospora didyma</name>
    <dbReference type="NCBI Taxonomy" id="330526"/>
    <lineage>
        <taxon>Eukaryota</taxon>
        <taxon>Fungi</taxon>
        <taxon>Dikarya</taxon>
        <taxon>Ascomycota</taxon>
        <taxon>Pezizomycotina</taxon>
        <taxon>Sordariomycetes</taxon>
        <taxon>Sordariomycetidae</taxon>
        <taxon>Sordariales</taxon>
        <taxon>Podosporaceae</taxon>
        <taxon>Podospora</taxon>
    </lineage>
</organism>
<reference evidence="7" key="2">
    <citation type="submission" date="2023-06" db="EMBL/GenBank/DDBJ databases">
        <authorList>
            <consortium name="Lawrence Berkeley National Laboratory"/>
            <person name="Haridas S."/>
            <person name="Hensen N."/>
            <person name="Bonometti L."/>
            <person name="Westerberg I."/>
            <person name="Brannstrom I.O."/>
            <person name="Guillou S."/>
            <person name="Cros-Aarteil S."/>
            <person name="Calhoun S."/>
            <person name="Kuo A."/>
            <person name="Mondo S."/>
            <person name="Pangilinan J."/>
            <person name="Riley R."/>
            <person name="LaButti K."/>
            <person name="Andreopoulos B."/>
            <person name="Lipzen A."/>
            <person name="Chen C."/>
            <person name="Yanf M."/>
            <person name="Daum C."/>
            <person name="Ng V."/>
            <person name="Clum A."/>
            <person name="Steindorff A."/>
            <person name="Ohm R."/>
            <person name="Martin F."/>
            <person name="Silar P."/>
            <person name="Natvig D."/>
            <person name="Lalanne C."/>
            <person name="Gautier V."/>
            <person name="Ament-velasquez S.L."/>
            <person name="Kruys A."/>
            <person name="Hutchinson M.I."/>
            <person name="Powell A.J."/>
            <person name="Barry K."/>
            <person name="Miller A.N."/>
            <person name="Grigoriev I.V."/>
            <person name="Debuchy R."/>
            <person name="Gladieux P."/>
            <person name="Thoren M.H."/>
            <person name="Johannesson H."/>
        </authorList>
    </citation>
    <scope>NUCLEOTIDE SEQUENCE</scope>
    <source>
        <strain evidence="7">CBS 232.78</strain>
    </source>
</reference>
<evidence type="ECO:0000256" key="2">
    <source>
        <dbReference type="ARBA" id="ARBA00022741"/>
    </source>
</evidence>
<evidence type="ECO:0000256" key="5">
    <source>
        <dbReference type="SAM" id="MobiDB-lite"/>
    </source>
</evidence>
<dbReference type="Gene3D" id="3.40.50.300">
    <property type="entry name" value="P-loop containing nucleotide triphosphate hydrolases"/>
    <property type="match status" value="2"/>
</dbReference>
<dbReference type="PROSITE" id="PS50893">
    <property type="entry name" value="ABC_TRANSPORTER_2"/>
    <property type="match status" value="2"/>
</dbReference>
<keyword evidence="3" id="KW-0067">ATP-binding</keyword>
<dbReference type="InterPro" id="IPR003593">
    <property type="entry name" value="AAA+_ATPase"/>
</dbReference>
<dbReference type="EMBL" id="JAULSW010000009">
    <property type="protein sequence ID" value="KAK3370029.1"/>
    <property type="molecule type" value="Genomic_DNA"/>
</dbReference>
<feature type="region of interest" description="Disordered" evidence="5">
    <location>
        <begin position="1"/>
        <end position="42"/>
    </location>
</feature>
<feature type="domain" description="ABC transporter" evidence="6">
    <location>
        <begin position="98"/>
        <end position="339"/>
    </location>
</feature>
<dbReference type="GO" id="GO:0005524">
    <property type="term" value="F:ATP binding"/>
    <property type="evidence" value="ECO:0007669"/>
    <property type="project" value="UniProtKB-KW"/>
</dbReference>
<sequence>MAPSSSKEKRLAKRAAEGKDKKTVAGKSSANSKNASAAASDTEPEIDAFGNVVVADEPATSADKLDEVKRLADQLDKHGISDRVTTGVLSSTPASKDVKITSVSLVFHGKVLITDGTLELNYGRRYGLLGENGCGKSTFMKAIAKREYPIPEHIDIYLLNEGAPPSDLGALEWVVKEAENEVERLDKLAEKLLEDEGPESQVLMELYEHMDKMDPSTFSTRASLILTGLGFNKVTIHKKTKDMSGGWRMRVALAKALFIKPSLLLLDDPTAHLDLEACVWLEEYMKKWDRTLVLVSHSMDFLNGVCSNMIDMREKKLLYYGGNYDSYAKTRSEQETNQMKAYAKQQDEIAHIKKFIASAGTYANLVRQAKSRQKILDKMEADGFIQPVSNDRLFTFRFADVEKLPPPVLSFDDVTFSYSGNAKDDLYRHIDLGFDMDSRTALVGPNGVGKSTLLRLMTGKLSPTGGVVSRHTHLKLGLYSQHSAEQLDLTKSALDFVRDKYASKSQDYQYWRQQLGRYGLTGESQTSLIGTLSDGQKSRIVFALLAIESPNMLLLDEPTNGLDIPTIDSLADAINAFTGGVIVVSHDFRLLDKIAKQILVCENKTIKPWGGSIGDYKNYLRKKMLAAGAV</sequence>
<evidence type="ECO:0000259" key="6">
    <source>
        <dbReference type="PROSITE" id="PS50893"/>
    </source>
</evidence>
<evidence type="ECO:0000313" key="8">
    <source>
        <dbReference type="Proteomes" id="UP001285441"/>
    </source>
</evidence>
<reference evidence="7" key="1">
    <citation type="journal article" date="2023" name="Mol. Phylogenet. Evol.">
        <title>Genome-scale phylogeny and comparative genomics of the fungal order Sordariales.</title>
        <authorList>
            <person name="Hensen N."/>
            <person name="Bonometti L."/>
            <person name="Westerberg I."/>
            <person name="Brannstrom I.O."/>
            <person name="Guillou S."/>
            <person name="Cros-Aarteil S."/>
            <person name="Calhoun S."/>
            <person name="Haridas S."/>
            <person name="Kuo A."/>
            <person name="Mondo S."/>
            <person name="Pangilinan J."/>
            <person name="Riley R."/>
            <person name="LaButti K."/>
            <person name="Andreopoulos B."/>
            <person name="Lipzen A."/>
            <person name="Chen C."/>
            <person name="Yan M."/>
            <person name="Daum C."/>
            <person name="Ng V."/>
            <person name="Clum A."/>
            <person name="Steindorff A."/>
            <person name="Ohm R.A."/>
            <person name="Martin F."/>
            <person name="Silar P."/>
            <person name="Natvig D.O."/>
            <person name="Lalanne C."/>
            <person name="Gautier V."/>
            <person name="Ament-Velasquez S.L."/>
            <person name="Kruys A."/>
            <person name="Hutchinson M.I."/>
            <person name="Powell A.J."/>
            <person name="Barry K."/>
            <person name="Miller A.N."/>
            <person name="Grigoriev I.V."/>
            <person name="Debuchy R."/>
            <person name="Gladieux P."/>
            <person name="Hiltunen Thoren M."/>
            <person name="Johannesson H."/>
        </authorList>
    </citation>
    <scope>NUCLEOTIDE SEQUENCE</scope>
    <source>
        <strain evidence="7">CBS 232.78</strain>
    </source>
</reference>
<dbReference type="InterPro" id="IPR003439">
    <property type="entry name" value="ABC_transporter-like_ATP-bd"/>
</dbReference>
<dbReference type="InterPro" id="IPR032781">
    <property type="entry name" value="ABC_tran_Xtn"/>
</dbReference>
<dbReference type="InterPro" id="IPR050611">
    <property type="entry name" value="ABCF"/>
</dbReference>
<evidence type="ECO:0000256" key="3">
    <source>
        <dbReference type="ARBA" id="ARBA00022840"/>
    </source>
</evidence>
<gene>
    <name evidence="7" type="ORF">B0H63DRAFT_503843</name>
</gene>
<protein>
    <submittedName>
        <fullName evidence="7">P-loop containing nucleoside triphosphate hydrolase protein</fullName>
    </submittedName>
</protein>
<dbReference type="PANTHER" id="PTHR19211">
    <property type="entry name" value="ATP-BINDING TRANSPORT PROTEIN-RELATED"/>
    <property type="match status" value="1"/>
</dbReference>
<accession>A0AAE0K4P2</accession>
<dbReference type="CDD" id="cd03221">
    <property type="entry name" value="ABCF_EF-3"/>
    <property type="match status" value="2"/>
</dbReference>
<dbReference type="FunFam" id="3.40.50.300:FF:000618">
    <property type="entry name" value="ATP-binding cassette (ABC) transporter, putative"/>
    <property type="match status" value="1"/>
</dbReference>
<dbReference type="InterPro" id="IPR027417">
    <property type="entry name" value="P-loop_NTPase"/>
</dbReference>
<evidence type="ECO:0000256" key="4">
    <source>
        <dbReference type="SAM" id="Coils"/>
    </source>
</evidence>
<feature type="domain" description="ABC transporter" evidence="6">
    <location>
        <begin position="409"/>
        <end position="628"/>
    </location>
</feature>
<dbReference type="Proteomes" id="UP001285441">
    <property type="component" value="Unassembled WGS sequence"/>
</dbReference>
<dbReference type="SMART" id="SM00382">
    <property type="entry name" value="AAA"/>
    <property type="match status" value="2"/>
</dbReference>
<keyword evidence="7" id="KW-0378">Hydrolase</keyword>
<feature type="compositionally biased region" description="Basic and acidic residues" evidence="5">
    <location>
        <begin position="1"/>
        <end position="23"/>
    </location>
</feature>
<dbReference type="PROSITE" id="PS00211">
    <property type="entry name" value="ABC_TRANSPORTER_1"/>
    <property type="match status" value="1"/>
</dbReference>
<feature type="coiled-coil region" evidence="4">
    <location>
        <begin position="168"/>
        <end position="195"/>
    </location>
</feature>
<proteinExistence type="predicted"/>
<evidence type="ECO:0000256" key="1">
    <source>
        <dbReference type="ARBA" id="ARBA00022737"/>
    </source>
</evidence>
<name>A0AAE0K4P2_9PEZI</name>
<dbReference type="InterPro" id="IPR017871">
    <property type="entry name" value="ABC_transporter-like_CS"/>
</dbReference>
<dbReference type="PANTHER" id="PTHR19211:SF15">
    <property type="entry name" value="ATP-BINDING CASSETTE SUB-FAMILY F MEMBER 2"/>
    <property type="match status" value="1"/>
</dbReference>
<evidence type="ECO:0000313" key="7">
    <source>
        <dbReference type="EMBL" id="KAK3370029.1"/>
    </source>
</evidence>
<comment type="caution">
    <text evidence="7">The sequence shown here is derived from an EMBL/GenBank/DDBJ whole genome shotgun (WGS) entry which is preliminary data.</text>
</comment>
<dbReference type="AlphaFoldDB" id="A0AAE0K4P2"/>
<keyword evidence="2" id="KW-0547">Nucleotide-binding</keyword>
<keyword evidence="8" id="KW-1185">Reference proteome</keyword>
<keyword evidence="1" id="KW-0677">Repeat</keyword>
<feature type="compositionally biased region" description="Low complexity" evidence="5">
    <location>
        <begin position="27"/>
        <end position="40"/>
    </location>
</feature>
<dbReference type="SUPFAM" id="SSF52540">
    <property type="entry name" value="P-loop containing nucleoside triphosphate hydrolases"/>
    <property type="match status" value="2"/>
</dbReference>